<name>A0A059KMH1_9BURK</name>
<evidence type="ECO:0000256" key="2">
    <source>
        <dbReference type="ARBA" id="ARBA00022801"/>
    </source>
</evidence>
<dbReference type="SUPFAM" id="SSF49899">
    <property type="entry name" value="Concanavalin A-like lectins/glucanases"/>
    <property type="match status" value="1"/>
</dbReference>
<comment type="similarity">
    <text evidence="1">Belongs to the glycosyl hydrolase 16 family.</text>
</comment>
<dbReference type="InterPro" id="IPR013320">
    <property type="entry name" value="ConA-like_dom_sf"/>
</dbReference>
<keyword evidence="7" id="KW-1185">Reference proteome</keyword>
<dbReference type="Gene3D" id="2.60.120.200">
    <property type="match status" value="1"/>
</dbReference>
<keyword evidence="3" id="KW-0326">Glycosidase</keyword>
<dbReference type="GO" id="GO:0005975">
    <property type="term" value="P:carbohydrate metabolic process"/>
    <property type="evidence" value="ECO:0007669"/>
    <property type="project" value="InterPro"/>
</dbReference>
<dbReference type="InterPro" id="IPR050546">
    <property type="entry name" value="Glycosyl_Hydrlase_16"/>
</dbReference>
<evidence type="ECO:0000256" key="1">
    <source>
        <dbReference type="ARBA" id="ARBA00006865"/>
    </source>
</evidence>
<evidence type="ECO:0000259" key="5">
    <source>
        <dbReference type="PROSITE" id="PS51762"/>
    </source>
</evidence>
<dbReference type="InterPro" id="IPR008264">
    <property type="entry name" value="Beta_glucanase"/>
</dbReference>
<feature type="domain" description="GH16" evidence="5">
    <location>
        <begin position="23"/>
        <end position="253"/>
    </location>
</feature>
<evidence type="ECO:0000256" key="3">
    <source>
        <dbReference type="ARBA" id="ARBA00023295"/>
    </source>
</evidence>
<evidence type="ECO:0000313" key="7">
    <source>
        <dbReference type="Proteomes" id="UP000026714"/>
    </source>
</evidence>
<evidence type="ECO:0000313" key="6">
    <source>
        <dbReference type="EMBL" id="KDB52651.1"/>
    </source>
</evidence>
<keyword evidence="2" id="KW-0378">Hydrolase</keyword>
<feature type="chain" id="PRO_5001576035" description="GH16 domain-containing protein" evidence="4">
    <location>
        <begin position="37"/>
        <end position="292"/>
    </location>
</feature>
<dbReference type="PROSITE" id="PS51762">
    <property type="entry name" value="GH16_2"/>
    <property type="match status" value="1"/>
</dbReference>
<feature type="signal peptide" evidence="4">
    <location>
        <begin position="1"/>
        <end position="36"/>
    </location>
</feature>
<dbReference type="eggNOG" id="COG2273">
    <property type="taxonomic scope" value="Bacteria"/>
</dbReference>
<dbReference type="Proteomes" id="UP000026714">
    <property type="component" value="Unassembled WGS sequence"/>
</dbReference>
<proteinExistence type="inferred from homology"/>
<dbReference type="STRING" id="34103.SAMN05421778_103226"/>
<dbReference type="GO" id="GO:0004553">
    <property type="term" value="F:hydrolase activity, hydrolyzing O-glycosyl compounds"/>
    <property type="evidence" value="ECO:0007669"/>
    <property type="project" value="InterPro"/>
</dbReference>
<organism evidence="6 7">
    <name type="scientific">Sphaerotilus natans subsp. natans DSM 6575</name>
    <dbReference type="NCBI Taxonomy" id="1286631"/>
    <lineage>
        <taxon>Bacteria</taxon>
        <taxon>Pseudomonadati</taxon>
        <taxon>Pseudomonadota</taxon>
        <taxon>Betaproteobacteria</taxon>
        <taxon>Burkholderiales</taxon>
        <taxon>Sphaerotilaceae</taxon>
        <taxon>Sphaerotilus</taxon>
    </lineage>
</organism>
<evidence type="ECO:0000256" key="4">
    <source>
        <dbReference type="SAM" id="SignalP"/>
    </source>
</evidence>
<dbReference type="Pfam" id="PF07589">
    <property type="entry name" value="PEP-CTERM"/>
    <property type="match status" value="1"/>
</dbReference>
<dbReference type="PANTHER" id="PTHR10963:SF55">
    <property type="entry name" value="GLYCOSIDE HYDROLASE FAMILY 16 PROTEIN"/>
    <property type="match status" value="1"/>
</dbReference>
<dbReference type="PANTHER" id="PTHR10963">
    <property type="entry name" value="GLYCOSYL HYDROLASE-RELATED"/>
    <property type="match status" value="1"/>
</dbReference>
<dbReference type="Pfam" id="PF00722">
    <property type="entry name" value="Glyco_hydro_16"/>
    <property type="match status" value="1"/>
</dbReference>
<dbReference type="NCBIfam" id="TIGR02595">
    <property type="entry name" value="PEP_CTERM"/>
    <property type="match status" value="1"/>
</dbReference>
<dbReference type="AlphaFoldDB" id="A0A059KMH1"/>
<protein>
    <recommendedName>
        <fullName evidence="5">GH16 domain-containing protein</fullName>
    </recommendedName>
</protein>
<sequence>MAKAIRQLKDSPMKPVARTLRSLVWLLLPLSVGAHAAGTSFVDELDAFDSSLWTRTHGVAAPDPLDVGWRSSHVSFGSSEMSLRLNTWPCSVAQEQCSGQPNASGQLVSNDSYGFGTYSATFRAASGAGVVTDFMKYSGTLNAATGPTDLIGMHIAGNDTSTLFVSYLSSTAGLTTQSIALGFDASAGMHTYAFSWVAGSLSWSVDGQSVHTLSGIDVPDEQGRIVADVWAVESGSATSVLGSYARGGATATFDAISYTTVSPVPEPAPMAMLFAGLGVLGWQQRRRARTLA</sequence>
<gene>
    <name evidence="6" type="ORF">X805_17150</name>
</gene>
<dbReference type="InterPro" id="IPR013424">
    <property type="entry name" value="Ice-binding_C"/>
</dbReference>
<comment type="caution">
    <text evidence="6">The sequence shown here is derived from an EMBL/GenBank/DDBJ whole genome shotgun (WGS) entry which is preliminary data.</text>
</comment>
<dbReference type="PRINTS" id="PR00737">
    <property type="entry name" value="GLHYDRLASE16"/>
</dbReference>
<dbReference type="InterPro" id="IPR000757">
    <property type="entry name" value="Beta-glucanase-like"/>
</dbReference>
<reference evidence="6 7" key="1">
    <citation type="journal article" date="2014" name="FEMS Microbiol. Ecol.">
        <title>Sphaerotilus natans encrusted with nanoball-shaped Fe(III) oxide minerals formed by nitrate-reducing mixotrophic Fe(II) oxidation.</title>
        <authorList>
            <person name="Park S."/>
            <person name="Kim D.H."/>
            <person name="Lee J.H."/>
            <person name="Hur H.G."/>
        </authorList>
    </citation>
    <scope>NUCLEOTIDE SEQUENCE [LARGE SCALE GENOMIC DNA]</scope>
    <source>
        <strain evidence="6 7">DSM 6575</strain>
    </source>
</reference>
<keyword evidence="4" id="KW-0732">Signal</keyword>
<dbReference type="EMBL" id="AZRA01000045">
    <property type="protein sequence ID" value="KDB52651.1"/>
    <property type="molecule type" value="Genomic_DNA"/>
</dbReference>
<accession>A0A059KMH1</accession>